<dbReference type="AlphaFoldDB" id="A0A8I0N6C9"/>
<evidence type="ECO:0008006" key="3">
    <source>
        <dbReference type="Google" id="ProtNLM"/>
    </source>
</evidence>
<dbReference type="Proteomes" id="UP000642265">
    <property type="component" value="Unassembled WGS sequence"/>
</dbReference>
<dbReference type="SUPFAM" id="SSF56300">
    <property type="entry name" value="Metallo-dependent phosphatases"/>
    <property type="match status" value="1"/>
</dbReference>
<gene>
    <name evidence="1" type="ORF">IH622_13740</name>
</gene>
<dbReference type="InterPro" id="IPR029052">
    <property type="entry name" value="Metallo-depent_PP-like"/>
</dbReference>
<sequence length="400" mass="44805">MAYPTITDEQLLQTLEAISAFPHKKDAAEYLGISDRTLRYRVKWAAERGLSPQANVLPGFAIKQKSEKQPDGSWIKQTRAPGDIFKVPDNHLVKGVSALVDEDDRVVMKWVKTAADRTETNLLAAVENLLANCNTPIEPLPAPEEVSDATFTVYPLVDWHIGLMAWAAETGENYDLKIARTTIMGAMRRMIARTPPSRKAVVLGLGDMLHFDGYEPVTSRSGNFLDADGRYPKVLNVAIEMIEETINLVAQKHSEVLVRLLPGNHDDKATVALNAAFKLLYRDNERINFEWSPSRFWWHREGKVFLGATHGDKTKMRDLPLVMAYDKPHDWAASGVRRIYTGHIHHESKIEEGGVIVCSLRTPVAKDAYHSFAKYRSGRTVYSDTYEIDGSGMTSASINI</sequence>
<reference evidence="1" key="2">
    <citation type="submission" date="2020-10" db="EMBL/GenBank/DDBJ databases">
        <title>Enrichment of novel Verrucomicrobia, Bacteroidetes and Krumholzibacteria in an oxygen-limited, methane- and iron-fed bioreactor inoculated with Bothnian Sea sediments.</title>
        <authorList>
            <person name="Martins P.D."/>
            <person name="de Jong A."/>
            <person name="Lenstra W.K."/>
            <person name="van Helmond N.A.G.M."/>
            <person name="Slomp C.P."/>
            <person name="Jetten M.S.M."/>
            <person name="Welte C.U."/>
            <person name="Rasigraf O."/>
        </authorList>
    </citation>
    <scope>NUCLEOTIDE SEQUENCE</scope>
    <source>
        <strain evidence="1">MAG47</strain>
    </source>
</reference>
<accession>A0A8I0N6C9</accession>
<evidence type="ECO:0000313" key="1">
    <source>
        <dbReference type="EMBL" id="MBE0561860.1"/>
    </source>
</evidence>
<name>A0A8I0N6C9_BRUAN</name>
<reference evidence="1" key="1">
    <citation type="submission" date="2020-09" db="EMBL/GenBank/DDBJ databases">
        <authorList>
            <person name="Dalcin Martins P."/>
        </authorList>
    </citation>
    <scope>NUCLEOTIDE SEQUENCE</scope>
    <source>
        <strain evidence="1">MAG47</strain>
    </source>
</reference>
<evidence type="ECO:0000313" key="2">
    <source>
        <dbReference type="Proteomes" id="UP000642265"/>
    </source>
</evidence>
<organism evidence="1 2">
    <name type="scientific">Brucella anthropi</name>
    <name type="common">Ochrobactrum anthropi</name>
    <dbReference type="NCBI Taxonomy" id="529"/>
    <lineage>
        <taxon>Bacteria</taxon>
        <taxon>Pseudomonadati</taxon>
        <taxon>Pseudomonadota</taxon>
        <taxon>Alphaproteobacteria</taxon>
        <taxon>Hyphomicrobiales</taxon>
        <taxon>Brucellaceae</taxon>
        <taxon>Brucella/Ochrobactrum group</taxon>
        <taxon>Brucella</taxon>
    </lineage>
</organism>
<protein>
    <recommendedName>
        <fullName evidence="3">Calcineurin-like phosphoesterase domain-containing protein</fullName>
    </recommendedName>
</protein>
<proteinExistence type="predicted"/>
<dbReference type="EMBL" id="JACZKO010000038">
    <property type="protein sequence ID" value="MBE0561860.1"/>
    <property type="molecule type" value="Genomic_DNA"/>
</dbReference>
<comment type="caution">
    <text evidence="1">The sequence shown here is derived from an EMBL/GenBank/DDBJ whole genome shotgun (WGS) entry which is preliminary data.</text>
</comment>